<dbReference type="AlphaFoldDB" id="A0A6S6SQV1"/>
<comment type="subunit">
    <text evidence="5">NDH-1 is composed of 14 different subunits. Subunits NuoA, H, J, K, L, M, N constitute the membrane sector of the complex.</text>
</comment>
<dbReference type="EC" id="7.1.1.-" evidence="5"/>
<feature type="transmembrane region" description="Helical" evidence="5">
    <location>
        <begin position="6"/>
        <end position="25"/>
    </location>
</feature>
<keyword evidence="4 5" id="KW-0472">Membrane</keyword>
<evidence type="ECO:0000259" key="7">
    <source>
        <dbReference type="Pfam" id="PF00361"/>
    </source>
</evidence>
<feature type="transmembrane region" description="Helical" evidence="5">
    <location>
        <begin position="124"/>
        <end position="143"/>
    </location>
</feature>
<name>A0A6S6SQV1_9GAMM</name>
<feature type="transmembrane region" description="Helical" evidence="5">
    <location>
        <begin position="70"/>
        <end position="89"/>
    </location>
</feature>
<feature type="transmembrane region" description="Helical" evidence="5">
    <location>
        <begin position="442"/>
        <end position="465"/>
    </location>
</feature>
<evidence type="ECO:0000256" key="2">
    <source>
        <dbReference type="ARBA" id="ARBA00022692"/>
    </source>
</evidence>
<keyword evidence="3 5" id="KW-1133">Transmembrane helix</keyword>
<feature type="transmembrane region" description="Helical" evidence="5">
    <location>
        <begin position="236"/>
        <end position="258"/>
    </location>
</feature>
<dbReference type="NCBIfam" id="TIGR01770">
    <property type="entry name" value="NDH_I_N"/>
    <property type="match status" value="1"/>
</dbReference>
<feature type="transmembrane region" description="Helical" evidence="5">
    <location>
        <begin position="196"/>
        <end position="215"/>
    </location>
</feature>
<comment type="function">
    <text evidence="5">NDH-1 shuttles electrons from NADH, via FMN and iron-sulfur (Fe-S) centers, to quinones in the respiratory chain. The immediate electron acceptor for the enzyme in this species is believed to be ubiquinone. Couples the redox reaction to proton translocation (for every two electrons transferred, four hydrogen ions are translocated across the cytoplasmic membrane), and thus conserves the redox energy in a proton gradient.</text>
</comment>
<feature type="domain" description="NADH:quinone oxidoreductase/Mrp antiporter transmembrane" evidence="7">
    <location>
        <begin position="120"/>
        <end position="416"/>
    </location>
</feature>
<dbReference type="GO" id="GO:0005886">
    <property type="term" value="C:plasma membrane"/>
    <property type="evidence" value="ECO:0007669"/>
    <property type="project" value="UniProtKB-SubCell"/>
</dbReference>
<feature type="transmembrane region" description="Helical" evidence="5">
    <location>
        <begin position="366"/>
        <end position="389"/>
    </location>
</feature>
<comment type="similarity">
    <text evidence="5">Belongs to the complex I subunit 2 family.</text>
</comment>
<dbReference type="PANTHER" id="PTHR22773">
    <property type="entry name" value="NADH DEHYDROGENASE"/>
    <property type="match status" value="1"/>
</dbReference>
<comment type="catalytic activity">
    <reaction evidence="5">
        <text>a quinone + NADH + 5 H(+)(in) = a quinol + NAD(+) + 4 H(+)(out)</text>
        <dbReference type="Rhea" id="RHEA:57888"/>
        <dbReference type="ChEBI" id="CHEBI:15378"/>
        <dbReference type="ChEBI" id="CHEBI:24646"/>
        <dbReference type="ChEBI" id="CHEBI:57540"/>
        <dbReference type="ChEBI" id="CHEBI:57945"/>
        <dbReference type="ChEBI" id="CHEBI:132124"/>
    </reaction>
</comment>
<dbReference type="GO" id="GO:0008137">
    <property type="term" value="F:NADH dehydrogenase (ubiquinone) activity"/>
    <property type="evidence" value="ECO:0007669"/>
    <property type="project" value="InterPro"/>
</dbReference>
<keyword evidence="5" id="KW-0520">NAD</keyword>
<keyword evidence="5" id="KW-0874">Quinone</keyword>
<reference evidence="8" key="1">
    <citation type="submission" date="2020-01" db="EMBL/GenBank/DDBJ databases">
        <authorList>
            <person name="Meier V. D."/>
            <person name="Meier V D."/>
        </authorList>
    </citation>
    <scope>NUCLEOTIDE SEQUENCE</scope>
    <source>
        <strain evidence="8">HLG_WM_MAG_07</strain>
    </source>
</reference>
<evidence type="ECO:0000256" key="6">
    <source>
        <dbReference type="RuleBase" id="RU000320"/>
    </source>
</evidence>
<feature type="transmembrane region" description="Helical" evidence="5">
    <location>
        <begin position="296"/>
        <end position="316"/>
    </location>
</feature>
<evidence type="ECO:0000313" key="8">
    <source>
        <dbReference type="EMBL" id="CAA6810849.1"/>
    </source>
</evidence>
<feature type="transmembrane region" description="Helical" evidence="5">
    <location>
        <begin position="155"/>
        <end position="176"/>
    </location>
</feature>
<dbReference type="PRINTS" id="PR01434">
    <property type="entry name" value="NADHDHGNASE5"/>
</dbReference>
<keyword evidence="8" id="KW-0560">Oxidoreductase</keyword>
<keyword evidence="5" id="KW-1278">Translocase</keyword>
<evidence type="ECO:0000256" key="4">
    <source>
        <dbReference type="ARBA" id="ARBA00023136"/>
    </source>
</evidence>
<dbReference type="Pfam" id="PF00361">
    <property type="entry name" value="Proton_antipo_M"/>
    <property type="match status" value="1"/>
</dbReference>
<proteinExistence type="inferred from homology"/>
<dbReference type="InterPro" id="IPR010096">
    <property type="entry name" value="NADH-Q_OxRdtase_suN/2"/>
</dbReference>
<accession>A0A6S6SQV1</accession>
<feature type="transmembrane region" description="Helical" evidence="5">
    <location>
        <begin position="322"/>
        <end position="345"/>
    </location>
</feature>
<keyword evidence="5" id="KW-0813">Transport</keyword>
<keyword evidence="5 8" id="KW-0830">Ubiquinone</keyword>
<dbReference type="HAMAP" id="MF_00445">
    <property type="entry name" value="NDH1_NuoN_1"/>
    <property type="match status" value="1"/>
</dbReference>
<feature type="transmembrane region" description="Helical" evidence="5">
    <location>
        <begin position="101"/>
        <end position="118"/>
    </location>
</feature>
<dbReference type="InterPro" id="IPR001750">
    <property type="entry name" value="ND/Mrp_TM"/>
</dbReference>
<protein>
    <recommendedName>
        <fullName evidence="5">NADH-quinone oxidoreductase subunit N</fullName>
        <ecNumber evidence="5">7.1.1.-</ecNumber>
    </recommendedName>
    <alternativeName>
        <fullName evidence="5">NADH dehydrogenase I subunit N</fullName>
    </alternativeName>
    <alternativeName>
        <fullName evidence="5">NDH-1 subunit N</fullName>
    </alternativeName>
</protein>
<evidence type="ECO:0000256" key="3">
    <source>
        <dbReference type="ARBA" id="ARBA00022989"/>
    </source>
</evidence>
<keyword evidence="5" id="KW-1003">Cell membrane</keyword>
<dbReference type="EMBL" id="CACVAY010000047">
    <property type="protein sequence ID" value="CAA6810849.1"/>
    <property type="molecule type" value="Genomic_DNA"/>
</dbReference>
<dbReference type="GO" id="GO:0012505">
    <property type="term" value="C:endomembrane system"/>
    <property type="evidence" value="ECO:0007669"/>
    <property type="project" value="UniProtKB-SubCell"/>
</dbReference>
<feature type="transmembrane region" description="Helical" evidence="5">
    <location>
        <begin position="401"/>
        <end position="421"/>
    </location>
</feature>
<organism evidence="8">
    <name type="scientific">uncultured Thiotrichaceae bacterium</name>
    <dbReference type="NCBI Taxonomy" id="298394"/>
    <lineage>
        <taxon>Bacteria</taxon>
        <taxon>Pseudomonadati</taxon>
        <taxon>Pseudomonadota</taxon>
        <taxon>Gammaproteobacteria</taxon>
        <taxon>Thiotrichales</taxon>
        <taxon>Thiotrichaceae</taxon>
        <taxon>environmental samples</taxon>
    </lineage>
</organism>
<feature type="transmembrane region" description="Helical" evidence="5">
    <location>
        <begin position="32"/>
        <end position="50"/>
    </location>
</feature>
<feature type="transmembrane region" description="Helical" evidence="5">
    <location>
        <begin position="270"/>
        <end position="289"/>
    </location>
</feature>
<evidence type="ECO:0000256" key="1">
    <source>
        <dbReference type="ARBA" id="ARBA00004127"/>
    </source>
</evidence>
<keyword evidence="2 5" id="KW-0812">Transmembrane</keyword>
<dbReference type="GO" id="GO:0048038">
    <property type="term" value="F:quinone binding"/>
    <property type="evidence" value="ECO:0007669"/>
    <property type="project" value="UniProtKB-KW"/>
</dbReference>
<gene>
    <name evidence="5" type="primary">nuoN</name>
    <name evidence="8" type="ORF">HELGO_WM13908</name>
</gene>
<dbReference type="NCBIfam" id="NF004442">
    <property type="entry name" value="PRK05777.1-5"/>
    <property type="match status" value="1"/>
</dbReference>
<evidence type="ECO:0000256" key="5">
    <source>
        <dbReference type="HAMAP-Rule" id="MF_00445"/>
    </source>
</evidence>
<comment type="subcellular location">
    <subcellularLocation>
        <location evidence="5">Cell membrane</location>
        <topology evidence="5">Multi-pass membrane protein</topology>
    </subcellularLocation>
    <subcellularLocation>
        <location evidence="1">Endomembrane system</location>
        <topology evidence="1">Multi-pass membrane protein</topology>
    </subcellularLocation>
    <subcellularLocation>
        <location evidence="6">Membrane</location>
        <topology evidence="6">Multi-pass membrane protein</topology>
    </subcellularLocation>
</comment>
<dbReference type="GO" id="GO:0042773">
    <property type="term" value="P:ATP synthesis coupled electron transport"/>
    <property type="evidence" value="ECO:0007669"/>
    <property type="project" value="InterPro"/>
</dbReference>
<sequence length="479" mass="52221">MNYSVATPEIFLLAATCGLLLLDLFLEKSNRFVTYVMAQVVLISTILLIVTRLSEPNSEAFNGMFVADQMASLLKISVLVIIMGVFVYSRDYLGKRSMFKGEFYTLGLFATLGMLIMISANTMLVIYLGLELMSLALYALVAFRRDDGRASEAAMKYFVLGAIASGLLLYGMSILYGLSGSIDLHGVATYVANENVMQNVVLLFGLTFIIAGLGFKFGAVPFHMWVPDVYQGAPTAVTMLIGTAPKLAVFAITIRLLVEGMEFGAAGWQQMLILLAVLSLIVGNIVAIAQTNIKRMLAYSTISHMGFILMGILSANEQGYSAAMFYAITYAITSLGGFAIIILLSREGFEAEELTDLKGLNDRHPWYAFMMLLFMFAMAGIPPLVGFYAKLAVLQAVLEANLLWLAIVAVVMSVIGAFYYLRAVKYMYFDKAKDEAPLEAHLGFTSLLSINGLLMLALGIFPGLLMGVCVEAVRMSLAT</sequence>
<dbReference type="GO" id="GO:0050136">
    <property type="term" value="F:NADH dehydrogenase (quinone) (non-electrogenic) activity"/>
    <property type="evidence" value="ECO:0007669"/>
    <property type="project" value="UniProtKB-UniRule"/>
</dbReference>